<name>A0A841K6C0_9BACT</name>
<dbReference type="EMBL" id="JACHEK010000008">
    <property type="protein sequence ID" value="MBB6146128.1"/>
    <property type="molecule type" value="Genomic_DNA"/>
</dbReference>
<gene>
    <name evidence="1" type="ORF">HNQ77_004098</name>
</gene>
<sequence>MAWVETYHCDVCGKPRTEEATDWWLSWNEVTEPTPGAEYQPVLKVTPWNVFLSHDAKVKHLCGARCAQTHMDRWMHS</sequence>
<dbReference type="RefSeq" id="WP_050061096.1">
    <property type="nucleotide sequence ID" value="NZ_JACHEK010000008.1"/>
</dbReference>
<evidence type="ECO:0000313" key="1">
    <source>
        <dbReference type="EMBL" id="MBB6146128.1"/>
    </source>
</evidence>
<dbReference type="Proteomes" id="UP000538666">
    <property type="component" value="Unassembled WGS sequence"/>
</dbReference>
<evidence type="ECO:0000313" key="2">
    <source>
        <dbReference type="Proteomes" id="UP000538666"/>
    </source>
</evidence>
<protein>
    <submittedName>
        <fullName evidence="1">Uncharacterized protein</fullName>
    </submittedName>
</protein>
<dbReference type="OrthoDB" id="121987at2"/>
<dbReference type="AlphaFoldDB" id="A0A841K6C0"/>
<proteinExistence type="predicted"/>
<comment type="caution">
    <text evidence="1">The sequence shown here is derived from an EMBL/GenBank/DDBJ whole genome shotgun (WGS) entry which is preliminary data.</text>
</comment>
<reference evidence="1 2" key="1">
    <citation type="submission" date="2020-08" db="EMBL/GenBank/DDBJ databases">
        <title>Genomic Encyclopedia of Type Strains, Phase IV (KMG-IV): sequencing the most valuable type-strain genomes for metagenomic binning, comparative biology and taxonomic classification.</title>
        <authorList>
            <person name="Goeker M."/>
        </authorList>
    </citation>
    <scope>NUCLEOTIDE SEQUENCE [LARGE SCALE GENOMIC DNA]</scope>
    <source>
        <strain evidence="1 2">DSM 103733</strain>
    </source>
</reference>
<accession>A0A841K6C0</accession>
<keyword evidence="2" id="KW-1185">Reference proteome</keyword>
<organism evidence="1 2">
    <name type="scientific">Silvibacterium bohemicum</name>
    <dbReference type="NCBI Taxonomy" id="1577686"/>
    <lineage>
        <taxon>Bacteria</taxon>
        <taxon>Pseudomonadati</taxon>
        <taxon>Acidobacteriota</taxon>
        <taxon>Terriglobia</taxon>
        <taxon>Terriglobales</taxon>
        <taxon>Acidobacteriaceae</taxon>
        <taxon>Silvibacterium</taxon>
    </lineage>
</organism>